<dbReference type="OrthoDB" id="69269at2759"/>
<feature type="region of interest" description="Disordered" evidence="7">
    <location>
        <begin position="383"/>
        <end position="437"/>
    </location>
</feature>
<dbReference type="PANTHER" id="PTHR23509">
    <property type="entry name" value="PA-PL1 PHOSPHOLIPASE FAMILY"/>
    <property type="match status" value="1"/>
</dbReference>
<dbReference type="GO" id="GO:0005737">
    <property type="term" value="C:cytoplasm"/>
    <property type="evidence" value="ECO:0007669"/>
    <property type="project" value="TreeGrafter"/>
</dbReference>
<feature type="region of interest" description="Disordered" evidence="7">
    <location>
        <begin position="209"/>
        <end position="237"/>
    </location>
</feature>
<accession>A0A0C3GZP4</accession>
<keyword evidence="3" id="KW-0808">Transferase</keyword>
<sequence length="1337" mass="147835">MSQSPHTYGPTCHLSRTVSFSGSKGNDDMPELRAHFFYSSHLPIDDPLSPVPTYTSYESWTVNYPPRPFSAGDNSALEEAWLGLASDKDRKHHNKGKSPRPGWKHRVERQNATADQHGVESSKKHSPSENIGPSSPVAAIVIPLYANSSSTGQKSEYPETSIRDDGASSSYTIHSGVEEQPISKGAGRDEALRSYETGYKLGQRAICHRTTQKEAKSEIRPNKVHPAPPDTVSGRSLSGIRSDVVKGSHIPHNDDLDHVAARHEAPANIETPIQEPSCDGGFNAPNLTSKEQMLDDQLLGDAANDSRLRKMFSHKSPEQVTTLNPAVGPVASSLINTDQQAVSTKGQHDSKEIIGSPISSNISIMPSKDREAGITGAPFAKLSSHGDSLLKPTPLPSDSDNLDSSLSKDQSRGHDRDSTETETLPNHSCKADKSTTSKHVEVPVGISRLHLVKLPILLMEPIYWSPVHDICAVTRGTWFYKDTMCPVEPAVANQLEMGYRELRPWSGTWNDELNSAIEVGAAGEEKISHRLWPEEDKDGNPINVFDSILSTNPYCAARCFHGEAAAGGSIDTEEAEKSSKAKTISKKYPNSHVIYKDSRNAFILKPTLQPSEYYGRRPLQKIRKGITVGIHVVRGFDWKSWEKLHPSKKTKATVKAEEHAPVGGNANAKKGDLCVACLSTKERQKVTDLVLVIHGIGQKLSERVESFHFTHAINSFRRSVNVDLESESVKRVLRNDHGGIMVLPVNWRSDLSFEDGSPMKEGEENRGESYFSLKDITPNSIPAVRNLISDVMLDIPFYMSHHKPKMIQAVIIEANRVYRLWCKNNPDFHANGRVHIVAHSLGSAMAVEILSKQPTSTPKTDVNTRKVNAKNFDFKTTNLFLVGSPAGFFLFLEKGHLTPRRGQNKPYAEDADDNDKAIVGEAGTFGCLAVDNIYNVMDLTDPIAYCLNATADPQYAASLKNAQVPSAMTGFFESIGNAVKSIAPGVPKPSEISTGQTRQQKSLPRLPSQLEMEVHDFTREEMAEKKFFLLNDNGQVDWFLNSGGGPLDIQYLNMLGAHSSYWTSQDFIRMLVTEILPVELPLKRTFNGTIRFLKYQNRIIDRREYRMSKHGSAATMAPKLTLYVDTVSPFAYEAYYILRNDPVFSKCEIMYIPMFLGGVMKACGNIAPINVKNKDTWIAKERIRWARLFNIPMSEELPGGFPPLTLPIMRALCALTVLHPGKEGQKRLVSCLDVLYHAYWVENKKTIDKDVLSAELTHVLGAEDAAKVMEMSGKEGKEVLAKNTDLALADGAFGLPWFVATNEAGEKETFWGVDHIAQVTDHLGLVKPKTGGWKAVL</sequence>
<evidence type="ECO:0000256" key="1">
    <source>
        <dbReference type="ARBA" id="ARBA00006494"/>
    </source>
</evidence>
<feature type="region of interest" description="Disordered" evidence="7">
    <location>
        <begin position="85"/>
        <end position="135"/>
    </location>
</feature>
<dbReference type="InterPro" id="IPR036249">
    <property type="entry name" value="Thioredoxin-like_sf"/>
</dbReference>
<evidence type="ECO:0000256" key="2">
    <source>
        <dbReference type="ARBA" id="ARBA00012452"/>
    </source>
</evidence>
<evidence type="ECO:0000313" key="9">
    <source>
        <dbReference type="EMBL" id="KIN01441.1"/>
    </source>
</evidence>
<dbReference type="InParanoid" id="A0A0C3GZP4"/>
<feature type="region of interest" description="Disordered" evidence="7">
    <location>
        <begin position="149"/>
        <end position="171"/>
    </location>
</feature>
<dbReference type="Pfam" id="PF02862">
    <property type="entry name" value="DDHD"/>
    <property type="match status" value="2"/>
</dbReference>
<evidence type="ECO:0000256" key="4">
    <source>
        <dbReference type="ARBA" id="ARBA00047960"/>
    </source>
</evidence>
<feature type="region of interest" description="Disordered" evidence="7">
    <location>
        <begin position="338"/>
        <end position="364"/>
    </location>
</feature>
<dbReference type="GO" id="GO:0046872">
    <property type="term" value="F:metal ion binding"/>
    <property type="evidence" value="ECO:0007669"/>
    <property type="project" value="InterPro"/>
</dbReference>
<evidence type="ECO:0000256" key="7">
    <source>
        <dbReference type="SAM" id="MobiDB-lite"/>
    </source>
</evidence>
<dbReference type="PROSITE" id="PS51043">
    <property type="entry name" value="DDHD"/>
    <property type="match status" value="1"/>
</dbReference>
<reference evidence="9 10" key="1">
    <citation type="submission" date="2014-04" db="EMBL/GenBank/DDBJ databases">
        <authorList>
            <consortium name="DOE Joint Genome Institute"/>
            <person name="Kuo A."/>
            <person name="Martino E."/>
            <person name="Perotto S."/>
            <person name="Kohler A."/>
            <person name="Nagy L.G."/>
            <person name="Floudas D."/>
            <person name="Copeland A."/>
            <person name="Barry K.W."/>
            <person name="Cichocki N."/>
            <person name="Veneault-Fourrey C."/>
            <person name="LaButti K."/>
            <person name="Lindquist E.A."/>
            <person name="Lipzen A."/>
            <person name="Lundell T."/>
            <person name="Morin E."/>
            <person name="Murat C."/>
            <person name="Sun H."/>
            <person name="Tunlid A."/>
            <person name="Henrissat B."/>
            <person name="Grigoriev I.V."/>
            <person name="Hibbett D.S."/>
            <person name="Martin F."/>
            <person name="Nordberg H.P."/>
            <person name="Cantor M.N."/>
            <person name="Hua S.X."/>
        </authorList>
    </citation>
    <scope>NUCLEOTIDE SEQUENCE [LARGE SCALE GENOMIC DNA]</scope>
    <source>
        <strain evidence="9 10">Zn</strain>
    </source>
</reference>
<comment type="similarity">
    <text evidence="1">Belongs to the GST superfamily. Kappa family.</text>
</comment>
<protein>
    <recommendedName>
        <fullName evidence="5">Glutathione S-transferase kappa 1</fullName>
        <ecNumber evidence="2">2.5.1.18</ecNumber>
    </recommendedName>
    <alternativeName>
        <fullName evidence="6">GST class-kappa</fullName>
    </alternativeName>
</protein>
<feature type="compositionally biased region" description="Low complexity" evidence="7">
    <location>
        <begin position="396"/>
        <end position="407"/>
    </location>
</feature>
<evidence type="ECO:0000256" key="5">
    <source>
        <dbReference type="ARBA" id="ARBA00073833"/>
    </source>
</evidence>
<proteinExistence type="inferred from homology"/>
<dbReference type="Gene3D" id="3.40.30.10">
    <property type="entry name" value="Glutaredoxin"/>
    <property type="match status" value="1"/>
</dbReference>
<feature type="compositionally biased region" description="Basic and acidic residues" evidence="7">
    <location>
        <begin position="117"/>
        <end position="127"/>
    </location>
</feature>
<gene>
    <name evidence="9" type="ORF">OIDMADRAFT_29109</name>
</gene>
<evidence type="ECO:0000256" key="3">
    <source>
        <dbReference type="ARBA" id="ARBA00022679"/>
    </source>
</evidence>
<dbReference type="InterPro" id="IPR001853">
    <property type="entry name" value="DSBA-like_thioredoxin_dom"/>
</dbReference>
<feature type="compositionally biased region" description="Basic and acidic residues" evidence="7">
    <location>
        <begin position="211"/>
        <end position="221"/>
    </location>
</feature>
<dbReference type="GO" id="GO:0004620">
    <property type="term" value="F:phospholipase activity"/>
    <property type="evidence" value="ECO:0007669"/>
    <property type="project" value="TreeGrafter"/>
</dbReference>
<dbReference type="GO" id="GO:0016491">
    <property type="term" value="F:oxidoreductase activity"/>
    <property type="evidence" value="ECO:0007669"/>
    <property type="project" value="InterPro"/>
</dbReference>
<comment type="catalytic activity">
    <reaction evidence="4">
        <text>RX + glutathione = an S-substituted glutathione + a halide anion + H(+)</text>
        <dbReference type="Rhea" id="RHEA:16437"/>
        <dbReference type="ChEBI" id="CHEBI:15378"/>
        <dbReference type="ChEBI" id="CHEBI:16042"/>
        <dbReference type="ChEBI" id="CHEBI:17792"/>
        <dbReference type="ChEBI" id="CHEBI:57925"/>
        <dbReference type="ChEBI" id="CHEBI:90779"/>
        <dbReference type="EC" id="2.5.1.18"/>
    </reaction>
</comment>
<dbReference type="InterPro" id="IPR058055">
    <property type="entry name" value="PA-PLA1"/>
</dbReference>
<evidence type="ECO:0000313" key="10">
    <source>
        <dbReference type="Proteomes" id="UP000054321"/>
    </source>
</evidence>
<dbReference type="GO" id="GO:0004364">
    <property type="term" value="F:glutathione transferase activity"/>
    <property type="evidence" value="ECO:0007669"/>
    <property type="project" value="UniProtKB-EC"/>
</dbReference>
<dbReference type="SUPFAM" id="SSF52833">
    <property type="entry name" value="Thioredoxin-like"/>
    <property type="match status" value="1"/>
</dbReference>
<dbReference type="EC" id="2.5.1.18" evidence="2"/>
<feature type="compositionally biased region" description="Basic residues" evidence="7">
    <location>
        <begin position="90"/>
        <end position="107"/>
    </location>
</feature>
<dbReference type="STRING" id="913774.A0A0C3GZP4"/>
<dbReference type="HOGENOM" id="CLU_002680_0_0_1"/>
<dbReference type="Proteomes" id="UP000054321">
    <property type="component" value="Unassembled WGS sequence"/>
</dbReference>
<reference evidence="10" key="2">
    <citation type="submission" date="2015-01" db="EMBL/GenBank/DDBJ databases">
        <title>Evolutionary Origins and Diversification of the Mycorrhizal Mutualists.</title>
        <authorList>
            <consortium name="DOE Joint Genome Institute"/>
            <consortium name="Mycorrhizal Genomics Consortium"/>
            <person name="Kohler A."/>
            <person name="Kuo A."/>
            <person name="Nagy L.G."/>
            <person name="Floudas D."/>
            <person name="Copeland A."/>
            <person name="Barry K.W."/>
            <person name="Cichocki N."/>
            <person name="Veneault-Fourrey C."/>
            <person name="LaButti K."/>
            <person name="Lindquist E.A."/>
            <person name="Lipzen A."/>
            <person name="Lundell T."/>
            <person name="Morin E."/>
            <person name="Murat C."/>
            <person name="Riley R."/>
            <person name="Ohm R."/>
            <person name="Sun H."/>
            <person name="Tunlid A."/>
            <person name="Henrissat B."/>
            <person name="Grigoriev I.V."/>
            <person name="Hibbett D.S."/>
            <person name="Martin F."/>
        </authorList>
    </citation>
    <scope>NUCLEOTIDE SEQUENCE [LARGE SCALE GENOMIC DNA]</scope>
    <source>
        <strain evidence="10">Zn</strain>
    </source>
</reference>
<dbReference type="Pfam" id="PF01323">
    <property type="entry name" value="DSBA"/>
    <property type="match status" value="1"/>
</dbReference>
<dbReference type="PANTHER" id="PTHR23509:SF6">
    <property type="entry name" value="PHOSPHOLIPASE C1020.13C-RELATED"/>
    <property type="match status" value="1"/>
</dbReference>
<dbReference type="SMART" id="SM01127">
    <property type="entry name" value="DDHD"/>
    <property type="match status" value="1"/>
</dbReference>
<dbReference type="InterPro" id="IPR004177">
    <property type="entry name" value="DDHD_dom"/>
</dbReference>
<feature type="compositionally biased region" description="Basic and acidic residues" evidence="7">
    <location>
        <begin position="409"/>
        <end position="419"/>
    </location>
</feature>
<evidence type="ECO:0000256" key="6">
    <source>
        <dbReference type="ARBA" id="ARBA00083519"/>
    </source>
</evidence>
<organism evidence="9 10">
    <name type="scientific">Oidiodendron maius (strain Zn)</name>
    <dbReference type="NCBI Taxonomy" id="913774"/>
    <lineage>
        <taxon>Eukaryota</taxon>
        <taxon>Fungi</taxon>
        <taxon>Dikarya</taxon>
        <taxon>Ascomycota</taxon>
        <taxon>Pezizomycotina</taxon>
        <taxon>Leotiomycetes</taxon>
        <taxon>Leotiomycetes incertae sedis</taxon>
        <taxon>Myxotrichaceae</taxon>
        <taxon>Oidiodendron</taxon>
    </lineage>
</organism>
<evidence type="ECO:0000259" key="8">
    <source>
        <dbReference type="PROSITE" id="PS51043"/>
    </source>
</evidence>
<name>A0A0C3GZP4_OIDMZ</name>
<feature type="compositionally biased region" description="Low complexity" evidence="7">
    <location>
        <begin position="353"/>
        <end position="364"/>
    </location>
</feature>
<dbReference type="FunFam" id="3.40.30.10:FF:000096">
    <property type="entry name" value="Glutathione S-transferase kappa"/>
    <property type="match status" value="1"/>
</dbReference>
<feature type="domain" description="DDHD" evidence="8">
    <location>
        <begin position="872"/>
        <end position="1077"/>
    </location>
</feature>
<keyword evidence="10" id="KW-1185">Reference proteome</keyword>
<dbReference type="EMBL" id="KN832876">
    <property type="protein sequence ID" value="KIN01441.1"/>
    <property type="molecule type" value="Genomic_DNA"/>
</dbReference>